<evidence type="ECO:0000256" key="4">
    <source>
        <dbReference type="ARBA" id="ARBA00023163"/>
    </source>
</evidence>
<evidence type="ECO:0000256" key="6">
    <source>
        <dbReference type="SAM" id="Coils"/>
    </source>
</evidence>
<keyword evidence="5" id="KW-0539">Nucleus</keyword>
<evidence type="ECO:0000256" key="2">
    <source>
        <dbReference type="ARBA" id="ARBA00023015"/>
    </source>
</evidence>
<comment type="subcellular location">
    <subcellularLocation>
        <location evidence="1">Nucleus</location>
    </subcellularLocation>
</comment>
<sequence>MTRRKVKLEYITNDASRRAAFKKRNKGLMKKVSELSTLCGINACAIVYSPYDRQPDLWPPSRMAVERIVSRFKEMPDMEQSKKMVSQEAYLMQRIAKANEQLKKHRKENREREVTRVMFNALASTFTGTAPVWPSLRVMDLHDLGWVVDDYVKDVVKRSDSLKQALGIGGGGEVAAPPPPLPDVPVEGFPETEAVGQVEAGNSMQRQQWFVDLGNPQLPNVPFAGNELMLLPFGGNINNNNNNNPQNAVWPNNNNNYPQNVVWPNNNPFFP</sequence>
<keyword evidence="4" id="KW-0804">Transcription</keyword>
<dbReference type="InterPro" id="IPR002100">
    <property type="entry name" value="TF_MADSbox"/>
</dbReference>
<keyword evidence="2" id="KW-0805">Transcription regulation</keyword>
<evidence type="ECO:0000256" key="3">
    <source>
        <dbReference type="ARBA" id="ARBA00023125"/>
    </source>
</evidence>
<dbReference type="AlphaFoldDB" id="A0A8B8QZP2"/>
<dbReference type="Proteomes" id="UP000827889">
    <property type="component" value="Chromosome 6"/>
</dbReference>
<dbReference type="CDD" id="cd00266">
    <property type="entry name" value="MADS_SRF_like"/>
    <property type="match status" value="1"/>
</dbReference>
<dbReference type="PANTHER" id="PTHR11945">
    <property type="entry name" value="MADS BOX PROTEIN"/>
    <property type="match status" value="1"/>
</dbReference>
<gene>
    <name evidence="9" type="primary">LOC115756184</name>
</gene>
<proteinExistence type="predicted"/>
<keyword evidence="3" id="KW-0238">DNA-binding</keyword>
<dbReference type="GO" id="GO:0000978">
    <property type="term" value="F:RNA polymerase II cis-regulatory region sequence-specific DNA binding"/>
    <property type="evidence" value="ECO:0007669"/>
    <property type="project" value="TreeGrafter"/>
</dbReference>
<dbReference type="RefSeq" id="XP_030551737.1">
    <property type="nucleotide sequence ID" value="XM_030695877.2"/>
</dbReference>
<dbReference type="PROSITE" id="PS50066">
    <property type="entry name" value="MADS_BOX_2"/>
    <property type="match status" value="1"/>
</dbReference>
<reference evidence="9" key="1">
    <citation type="submission" date="2025-08" db="UniProtKB">
        <authorList>
            <consortium name="RefSeq"/>
        </authorList>
    </citation>
    <scope>IDENTIFICATION</scope>
    <source>
        <tissue evidence="9">Leaf</tissue>
    </source>
</reference>
<dbReference type="PRINTS" id="PR00404">
    <property type="entry name" value="MADSDOMAIN"/>
</dbReference>
<accession>A0A8B8QZP2</accession>
<dbReference type="KEGG" id="rarg:115756184"/>
<dbReference type="GO" id="GO:0005634">
    <property type="term" value="C:nucleus"/>
    <property type="evidence" value="ECO:0007669"/>
    <property type="project" value="UniProtKB-SubCell"/>
</dbReference>
<feature type="coiled-coil region" evidence="6">
    <location>
        <begin position="88"/>
        <end position="115"/>
    </location>
</feature>
<dbReference type="GO" id="GO:0045944">
    <property type="term" value="P:positive regulation of transcription by RNA polymerase II"/>
    <property type="evidence" value="ECO:0007669"/>
    <property type="project" value="InterPro"/>
</dbReference>
<evidence type="ECO:0000256" key="1">
    <source>
        <dbReference type="ARBA" id="ARBA00004123"/>
    </source>
</evidence>
<evidence type="ECO:0000313" key="9">
    <source>
        <dbReference type="RefSeq" id="XP_030551737.1"/>
    </source>
</evidence>
<dbReference type="InterPro" id="IPR036879">
    <property type="entry name" value="TF_MADSbox_sf"/>
</dbReference>
<keyword evidence="8" id="KW-1185">Reference proteome</keyword>
<feature type="domain" description="MADS-box" evidence="7">
    <location>
        <begin position="1"/>
        <end position="61"/>
    </location>
</feature>
<dbReference type="GO" id="GO:0000981">
    <property type="term" value="F:DNA-binding transcription factor activity, RNA polymerase II-specific"/>
    <property type="evidence" value="ECO:0007669"/>
    <property type="project" value="InterPro"/>
</dbReference>
<name>A0A8B8QZP2_9MYRT</name>
<dbReference type="GeneID" id="115756184"/>
<evidence type="ECO:0000313" key="8">
    <source>
        <dbReference type="Proteomes" id="UP000827889"/>
    </source>
</evidence>
<dbReference type="Gene3D" id="3.40.1810.10">
    <property type="entry name" value="Transcription factor, MADS-box"/>
    <property type="match status" value="1"/>
</dbReference>
<keyword evidence="6" id="KW-0175">Coiled coil</keyword>
<dbReference type="Pfam" id="PF00319">
    <property type="entry name" value="SRF-TF"/>
    <property type="match status" value="1"/>
</dbReference>
<evidence type="ECO:0000256" key="5">
    <source>
        <dbReference type="ARBA" id="ARBA00023242"/>
    </source>
</evidence>
<evidence type="ECO:0000259" key="7">
    <source>
        <dbReference type="PROSITE" id="PS50066"/>
    </source>
</evidence>
<dbReference type="PANTHER" id="PTHR11945:SF387">
    <property type="entry name" value="AGAMOUS-LIKE MADS-BOX PROTEIN AGL80"/>
    <property type="match status" value="1"/>
</dbReference>
<dbReference type="OrthoDB" id="779403at2759"/>
<organism evidence="8 9">
    <name type="scientific">Rhodamnia argentea</name>
    <dbReference type="NCBI Taxonomy" id="178133"/>
    <lineage>
        <taxon>Eukaryota</taxon>
        <taxon>Viridiplantae</taxon>
        <taxon>Streptophyta</taxon>
        <taxon>Embryophyta</taxon>
        <taxon>Tracheophyta</taxon>
        <taxon>Spermatophyta</taxon>
        <taxon>Magnoliopsida</taxon>
        <taxon>eudicotyledons</taxon>
        <taxon>Gunneridae</taxon>
        <taxon>Pentapetalae</taxon>
        <taxon>rosids</taxon>
        <taxon>malvids</taxon>
        <taxon>Myrtales</taxon>
        <taxon>Myrtaceae</taxon>
        <taxon>Myrtoideae</taxon>
        <taxon>Myrteae</taxon>
        <taxon>Australasian group</taxon>
        <taxon>Rhodamnia</taxon>
    </lineage>
</organism>
<dbReference type="SUPFAM" id="SSF55455">
    <property type="entry name" value="SRF-like"/>
    <property type="match status" value="1"/>
</dbReference>
<dbReference type="SMART" id="SM00432">
    <property type="entry name" value="MADS"/>
    <property type="match status" value="1"/>
</dbReference>
<dbReference type="FunFam" id="3.40.1810.10:FF:000018">
    <property type="entry name" value="agamous-like MADS-box protein AGL80"/>
    <property type="match status" value="1"/>
</dbReference>
<dbReference type="GO" id="GO:0046983">
    <property type="term" value="F:protein dimerization activity"/>
    <property type="evidence" value="ECO:0007669"/>
    <property type="project" value="InterPro"/>
</dbReference>
<protein>
    <submittedName>
        <fullName evidence="9">Agamous-like MADS-box protein AGL80</fullName>
    </submittedName>
</protein>
<dbReference type="InterPro" id="IPR033897">
    <property type="entry name" value="SRF-like_MADS-box"/>
</dbReference>